<evidence type="ECO:0000313" key="2">
    <source>
        <dbReference type="EMBL" id="PFX30260.1"/>
    </source>
</evidence>
<name>A0A2B4SN10_STYPI</name>
<dbReference type="Pfam" id="PF05729">
    <property type="entry name" value="NACHT"/>
    <property type="match status" value="1"/>
</dbReference>
<dbReference type="PANTHER" id="PTHR46312:SF2">
    <property type="entry name" value="NUCLEOTIDE-BINDING OLIGOMERIZATION DOMAIN-CONTAINING PROTEIN 2-LIKE"/>
    <property type="match status" value="1"/>
</dbReference>
<gene>
    <name evidence="2" type="primary">Naip1</name>
    <name evidence="2" type="ORF">AWC38_SpisGene4931</name>
</gene>
<feature type="domain" description="NACHT" evidence="1">
    <location>
        <begin position="87"/>
        <end position="242"/>
    </location>
</feature>
<reference evidence="3" key="1">
    <citation type="journal article" date="2017" name="bioRxiv">
        <title>Comparative analysis of the genomes of Stylophora pistillata and Acropora digitifera provides evidence for extensive differences between species of corals.</title>
        <authorList>
            <person name="Voolstra C.R."/>
            <person name="Li Y."/>
            <person name="Liew Y.J."/>
            <person name="Baumgarten S."/>
            <person name="Zoccola D."/>
            <person name="Flot J.-F."/>
            <person name="Tambutte S."/>
            <person name="Allemand D."/>
            <person name="Aranda M."/>
        </authorList>
    </citation>
    <scope>NUCLEOTIDE SEQUENCE [LARGE SCALE GENOMIC DNA]</scope>
</reference>
<accession>A0A2B4SN10</accession>
<sequence length="346" mass="40176">MIVKIHGNQEASSIIEKCQEQLKPRYATFSKAKTVPWLDSCSVDIEEIYTPLHWVRDERKPSGVTQEELGDYTDMFIGNRYHPKPTRMLVYGRPGIGKSTFCKRAACDWSKSLQEILMNFYILLLIKLRDVCDMENIRDVLRASKLLAGDGLVSVDSFYHYIINNQDKVLPILDVYDEYSCAKEHSHILEICKGELLRDSHVIVTTRQIKCDELRSLSHVLFEIHGFKSWKQIKTFARKFLTSEQDVSEFKTYLQEKALKGMAEIPLLLLILCLVWIERRHEEMPTSRADIYTSFIQTMLNHRIKRDAKSEPFKKLTSEEIRKDVSNTGKLAFDALLQGSLFMRLS</sequence>
<organism evidence="2 3">
    <name type="scientific">Stylophora pistillata</name>
    <name type="common">Smooth cauliflower coral</name>
    <dbReference type="NCBI Taxonomy" id="50429"/>
    <lineage>
        <taxon>Eukaryota</taxon>
        <taxon>Metazoa</taxon>
        <taxon>Cnidaria</taxon>
        <taxon>Anthozoa</taxon>
        <taxon>Hexacorallia</taxon>
        <taxon>Scleractinia</taxon>
        <taxon>Astrocoeniina</taxon>
        <taxon>Pocilloporidae</taxon>
        <taxon>Stylophora</taxon>
    </lineage>
</organism>
<evidence type="ECO:0000313" key="3">
    <source>
        <dbReference type="Proteomes" id="UP000225706"/>
    </source>
</evidence>
<dbReference type="InterPro" id="IPR027417">
    <property type="entry name" value="P-loop_NTPase"/>
</dbReference>
<dbReference type="Gene3D" id="3.40.50.300">
    <property type="entry name" value="P-loop containing nucleotide triphosphate hydrolases"/>
    <property type="match status" value="1"/>
</dbReference>
<dbReference type="InterPro" id="IPR007111">
    <property type="entry name" value="NACHT_NTPase"/>
</dbReference>
<dbReference type="SUPFAM" id="SSF52540">
    <property type="entry name" value="P-loop containing nucleoside triphosphate hydrolases"/>
    <property type="match status" value="1"/>
</dbReference>
<dbReference type="AlphaFoldDB" id="A0A2B4SN10"/>
<comment type="caution">
    <text evidence="2">The sequence shown here is derived from an EMBL/GenBank/DDBJ whole genome shotgun (WGS) entry which is preliminary data.</text>
</comment>
<protein>
    <submittedName>
        <fullName evidence="2">Baculoviral IAP repeat-containing protein 1a</fullName>
    </submittedName>
</protein>
<dbReference type="Proteomes" id="UP000225706">
    <property type="component" value="Unassembled WGS sequence"/>
</dbReference>
<keyword evidence="3" id="KW-1185">Reference proteome</keyword>
<proteinExistence type="predicted"/>
<evidence type="ECO:0000259" key="1">
    <source>
        <dbReference type="Pfam" id="PF05729"/>
    </source>
</evidence>
<dbReference type="EMBL" id="LSMT01000053">
    <property type="protein sequence ID" value="PFX30260.1"/>
    <property type="molecule type" value="Genomic_DNA"/>
</dbReference>
<dbReference type="PANTHER" id="PTHR46312">
    <property type="entry name" value="NACHT DOMAIN-CONTAINING PROTEIN"/>
    <property type="match status" value="1"/>
</dbReference>
<dbReference type="OrthoDB" id="120976at2759"/>